<dbReference type="Pfam" id="PF20431">
    <property type="entry name" value="E_motif"/>
    <property type="match status" value="1"/>
</dbReference>
<evidence type="ECO:0000256" key="1">
    <source>
        <dbReference type="ARBA" id="ARBA00006643"/>
    </source>
</evidence>
<dbReference type="InterPro" id="IPR002885">
    <property type="entry name" value="PPR_rpt"/>
</dbReference>
<reference evidence="5 6" key="1">
    <citation type="submission" date="2019-12" db="EMBL/GenBank/DDBJ databases">
        <authorList>
            <person name="Alioto T."/>
            <person name="Alioto T."/>
            <person name="Gomez Garrido J."/>
        </authorList>
    </citation>
    <scope>NUCLEOTIDE SEQUENCE [LARGE SCALE GENOMIC DNA]</scope>
</reference>
<dbReference type="AlphaFoldDB" id="A0A8S0SL04"/>
<evidence type="ECO:0000256" key="3">
    <source>
        <dbReference type="PROSITE-ProRule" id="PRU00708"/>
    </source>
</evidence>
<accession>A0A8S0SL04</accession>
<evidence type="ECO:0000313" key="5">
    <source>
        <dbReference type="EMBL" id="CAA2993065.1"/>
    </source>
</evidence>
<feature type="repeat" description="PPR" evidence="3">
    <location>
        <begin position="218"/>
        <end position="252"/>
    </location>
</feature>
<dbReference type="PROSITE" id="PS51375">
    <property type="entry name" value="PPR"/>
    <property type="match status" value="3"/>
</dbReference>
<dbReference type="NCBIfam" id="TIGR00756">
    <property type="entry name" value="PPR"/>
    <property type="match status" value="4"/>
</dbReference>
<evidence type="ECO:0000259" key="4">
    <source>
        <dbReference type="Pfam" id="PF14432"/>
    </source>
</evidence>
<dbReference type="InterPro" id="IPR011990">
    <property type="entry name" value="TPR-like_helical_dom_sf"/>
</dbReference>
<dbReference type="Proteomes" id="UP000594638">
    <property type="component" value="Unassembled WGS sequence"/>
</dbReference>
<dbReference type="GO" id="GO:0003723">
    <property type="term" value="F:RNA binding"/>
    <property type="evidence" value="ECO:0007669"/>
    <property type="project" value="InterPro"/>
</dbReference>
<dbReference type="InterPro" id="IPR046848">
    <property type="entry name" value="E_motif"/>
</dbReference>
<dbReference type="PANTHER" id="PTHR47926">
    <property type="entry name" value="PENTATRICOPEPTIDE REPEAT-CONTAINING PROTEIN"/>
    <property type="match status" value="1"/>
</dbReference>
<sequence length="626" mass="71083">MLRVPFGVSQFSLTFFSNRTFFSLNKFIYNQQLFSIFTSINQERTLCNLFSYDTQSLISAVSSSSSISSCKTFHARIFKSLNYEDGFIGDRLVSVYTKLGFFEYAWNLFDEMLKKDLVSWNSLISGFSRKGELNYCLNSFHRMRFEMGLEPNEVSLICIISACTERAAFCEGNYIHGLAIKTGLIVEIKVVNSLINMYGKLGYLDMARQLFDAMPKPNLVSWNSIIIVLVQHGVFNEALEVFKVMRRIDVKPDQATMVSLLQGCGDIGVMKLAEVIHGYMLSAGLDENITIATSVLSVYAKSGRLDASCALFREMKNPDRIAWTAMIGGYAMHGYGREAIMCFDELIKIGMKPDHVTFTHLLSACSHSGLVKEGKRYFEIMSSVYGVEPRLDHYSCMVDLLGRSACLKDAYELIKRMPMEPNHGVWGALLNACRINKNVELGKEVAERLFTLDPSDRRNYVMLSSIYAAARQWKDASKVRALMKEREVARTPGCSFIEHRNMIHGFVMGDRSHPEISRIYIKLEELIRKIQNVGYKPNTEYVLHDVDDGVKEDMVKKHSEKLAIAFGLLVTEEGLPLVITKNLRICGDCHNMAKFVSLTEDRVIIIRDVKRFHHFADGLCSCGDYW</sequence>
<keyword evidence="6" id="KW-1185">Reference proteome</keyword>
<feature type="repeat" description="PPR" evidence="3">
    <location>
        <begin position="116"/>
        <end position="151"/>
    </location>
</feature>
<dbReference type="Gramene" id="OE9A076716T1">
    <property type="protein sequence ID" value="OE9A076716C1"/>
    <property type="gene ID" value="OE9A076716"/>
</dbReference>
<name>A0A8S0SL04_OLEEU</name>
<dbReference type="Pfam" id="PF13041">
    <property type="entry name" value="PPR_2"/>
    <property type="match status" value="2"/>
</dbReference>
<dbReference type="SUPFAM" id="SSF48452">
    <property type="entry name" value="TPR-like"/>
    <property type="match status" value="1"/>
</dbReference>
<dbReference type="OrthoDB" id="1487578at2759"/>
<dbReference type="EMBL" id="CACTIH010005444">
    <property type="protein sequence ID" value="CAA2993065.1"/>
    <property type="molecule type" value="Genomic_DNA"/>
</dbReference>
<comment type="caution">
    <text evidence="5">The sequence shown here is derived from an EMBL/GenBank/DDBJ whole genome shotgun (WGS) entry which is preliminary data.</text>
</comment>
<dbReference type="Pfam" id="PF01535">
    <property type="entry name" value="PPR"/>
    <property type="match status" value="5"/>
</dbReference>
<organism evidence="5 6">
    <name type="scientific">Olea europaea subsp. europaea</name>
    <dbReference type="NCBI Taxonomy" id="158383"/>
    <lineage>
        <taxon>Eukaryota</taxon>
        <taxon>Viridiplantae</taxon>
        <taxon>Streptophyta</taxon>
        <taxon>Embryophyta</taxon>
        <taxon>Tracheophyta</taxon>
        <taxon>Spermatophyta</taxon>
        <taxon>Magnoliopsida</taxon>
        <taxon>eudicotyledons</taxon>
        <taxon>Gunneridae</taxon>
        <taxon>Pentapetalae</taxon>
        <taxon>asterids</taxon>
        <taxon>lamiids</taxon>
        <taxon>Lamiales</taxon>
        <taxon>Oleaceae</taxon>
        <taxon>Oleeae</taxon>
        <taxon>Olea</taxon>
    </lineage>
</organism>
<dbReference type="GO" id="GO:0008270">
    <property type="term" value="F:zinc ion binding"/>
    <property type="evidence" value="ECO:0007669"/>
    <property type="project" value="InterPro"/>
</dbReference>
<dbReference type="InterPro" id="IPR046960">
    <property type="entry name" value="PPR_At4g14850-like_plant"/>
</dbReference>
<gene>
    <name evidence="5" type="ORF">OLEA9_A076716</name>
</gene>
<dbReference type="FunFam" id="1.25.40.10:FF:000475">
    <property type="entry name" value="Pentatricopeptide repeat-containing protein At5g40410, mitochondrial"/>
    <property type="match status" value="1"/>
</dbReference>
<protein>
    <submittedName>
        <fullName evidence="5">Pentatricopeptide repeat-containing At5g40410, mitochondrial</fullName>
    </submittedName>
</protein>
<dbReference type="Pfam" id="PF20430">
    <property type="entry name" value="Eplus_motif"/>
    <property type="match status" value="1"/>
</dbReference>
<dbReference type="GO" id="GO:0009451">
    <property type="term" value="P:RNA modification"/>
    <property type="evidence" value="ECO:0007669"/>
    <property type="project" value="InterPro"/>
</dbReference>
<comment type="similarity">
    <text evidence="1">Belongs to the PPR family. PCMP-H subfamily.</text>
</comment>
<dbReference type="PANTHER" id="PTHR47926:SF533">
    <property type="entry name" value="DYW DOMAIN-CONTAINING PROTEIN"/>
    <property type="match status" value="1"/>
</dbReference>
<keyword evidence="2" id="KW-0677">Repeat</keyword>
<dbReference type="InterPro" id="IPR032867">
    <property type="entry name" value="DYW_dom"/>
</dbReference>
<feature type="domain" description="DYW" evidence="4">
    <location>
        <begin position="534"/>
        <end position="626"/>
    </location>
</feature>
<dbReference type="Pfam" id="PF14432">
    <property type="entry name" value="DYW_deaminase"/>
    <property type="match status" value="1"/>
</dbReference>
<evidence type="ECO:0000313" key="6">
    <source>
        <dbReference type="Proteomes" id="UP000594638"/>
    </source>
</evidence>
<evidence type="ECO:0000256" key="2">
    <source>
        <dbReference type="ARBA" id="ARBA00022737"/>
    </source>
</evidence>
<dbReference type="Gene3D" id="1.25.40.10">
    <property type="entry name" value="Tetratricopeptide repeat domain"/>
    <property type="match status" value="3"/>
</dbReference>
<feature type="repeat" description="PPR" evidence="3">
    <location>
        <begin position="319"/>
        <end position="353"/>
    </location>
</feature>
<proteinExistence type="inferred from homology"/>
<dbReference type="InterPro" id="IPR046849">
    <property type="entry name" value="E2_motif"/>
</dbReference>
<dbReference type="FunFam" id="1.25.40.10:FF:000407">
    <property type="entry name" value="Putative pentatricopeptide repeat-containing protein"/>
    <property type="match status" value="1"/>
</dbReference>